<protein>
    <submittedName>
        <fullName evidence="3">Molybdopterin-dependent oxidoreductase</fullName>
    </submittedName>
</protein>
<name>A0A934IRX8_9HYPH</name>
<dbReference type="InterPro" id="IPR000572">
    <property type="entry name" value="OxRdtase_Mopterin-bd_dom"/>
</dbReference>
<comment type="caution">
    <text evidence="3">The sequence shown here is derived from an EMBL/GenBank/DDBJ whole genome shotgun (WGS) entry which is preliminary data.</text>
</comment>
<gene>
    <name evidence="3" type="ORF">JEQ47_00450</name>
</gene>
<organism evidence="3 4">
    <name type="scientific">Devosia sediminis</name>
    <dbReference type="NCBI Taxonomy" id="2798801"/>
    <lineage>
        <taxon>Bacteria</taxon>
        <taxon>Pseudomonadati</taxon>
        <taxon>Pseudomonadota</taxon>
        <taxon>Alphaproteobacteria</taxon>
        <taxon>Hyphomicrobiales</taxon>
        <taxon>Devosiaceae</taxon>
        <taxon>Devosia</taxon>
    </lineage>
</organism>
<evidence type="ECO:0000256" key="1">
    <source>
        <dbReference type="SAM" id="SignalP"/>
    </source>
</evidence>
<dbReference type="Gene3D" id="3.90.420.10">
    <property type="entry name" value="Oxidoreductase, molybdopterin-binding domain"/>
    <property type="match status" value="1"/>
</dbReference>
<dbReference type="EMBL" id="JAEKMH010000001">
    <property type="protein sequence ID" value="MBJ3783172.1"/>
    <property type="molecule type" value="Genomic_DNA"/>
</dbReference>
<dbReference type="Proteomes" id="UP000602124">
    <property type="component" value="Unassembled WGS sequence"/>
</dbReference>
<feature type="domain" description="Oxidoreductase molybdopterin-binding" evidence="2">
    <location>
        <begin position="81"/>
        <end position="156"/>
    </location>
</feature>
<evidence type="ECO:0000313" key="4">
    <source>
        <dbReference type="Proteomes" id="UP000602124"/>
    </source>
</evidence>
<accession>A0A934IRX8</accession>
<feature type="chain" id="PRO_5037871966" evidence="1">
    <location>
        <begin position="36"/>
        <end position="182"/>
    </location>
</feature>
<keyword evidence="4" id="KW-1185">Reference proteome</keyword>
<keyword evidence="1" id="KW-0732">Signal</keyword>
<evidence type="ECO:0000313" key="3">
    <source>
        <dbReference type="EMBL" id="MBJ3783172.1"/>
    </source>
</evidence>
<proteinExistence type="predicted"/>
<dbReference type="Pfam" id="PF00174">
    <property type="entry name" value="Oxidored_molyb"/>
    <property type="match status" value="1"/>
</dbReference>
<dbReference type="AlphaFoldDB" id="A0A934IRX8"/>
<feature type="signal peptide" evidence="1">
    <location>
        <begin position="1"/>
        <end position="35"/>
    </location>
</feature>
<dbReference type="InterPro" id="IPR036374">
    <property type="entry name" value="OxRdtase_Mopterin-bd_sf"/>
</dbReference>
<dbReference type="SUPFAM" id="SSF56524">
    <property type="entry name" value="Oxidoreductase molybdopterin-binding domain"/>
    <property type="match status" value="1"/>
</dbReference>
<dbReference type="RefSeq" id="WP_198874424.1">
    <property type="nucleotide sequence ID" value="NZ_JAEKMH010000001.1"/>
</dbReference>
<reference evidence="3" key="1">
    <citation type="submission" date="2020-12" db="EMBL/GenBank/DDBJ databases">
        <title>Devosia sp. MSA67 isolated from Mo River.</title>
        <authorList>
            <person name="Ma F."/>
            <person name="Zi Z."/>
        </authorList>
    </citation>
    <scope>NUCLEOTIDE SEQUENCE</scope>
    <source>
        <strain evidence="3">MSA67</strain>
    </source>
</reference>
<sequence length="182" mass="19943">MSVHKSMSSRAALHAFVQRSVLLGALLAPLSTVEAADPLPQPQGAVILTVTGAIARTNGPDGAQFDRQMLLDLGETQISTTTPWTDGIQEFSGVLARDVLKHVGAEGDTVLATALNDYTVRVPMADFLNNDVLLAMEMNGEEMQISDKGPIWIIYPRDDVPALQNTLLHERWVWQLRELQVQ</sequence>
<evidence type="ECO:0000259" key="2">
    <source>
        <dbReference type="Pfam" id="PF00174"/>
    </source>
</evidence>